<keyword evidence="5" id="KW-0472">Membrane</keyword>
<dbReference type="AlphaFoldDB" id="A0A1M6SVC9"/>
<dbReference type="PANTHER" id="PTHR43280:SF28">
    <property type="entry name" value="HTH-TYPE TRANSCRIPTIONAL ACTIVATOR RHAS"/>
    <property type="match status" value="1"/>
</dbReference>
<dbReference type="InterPro" id="IPR018060">
    <property type="entry name" value="HTH_AraC"/>
</dbReference>
<evidence type="ECO:0000256" key="1">
    <source>
        <dbReference type="ARBA" id="ARBA00023015"/>
    </source>
</evidence>
<keyword evidence="4" id="KW-0175">Coiled coil</keyword>
<sequence>MRGEQVCYYYIRNMKQYINYLIITTLLSIVACTDSSSGKNDNDVADAVYSAIKAHNKERALALTDSLEHVGAITTARADLLRGNAYDFSTDKKRLGELYYKKSYEALKSNPAQDWNTYAEAGYRYSALLGMRLDMEGSLLVCTDMMKVADLNKDFPAEYKWSVLMQIAFCHAELHQHKEATKTYYKAYEVASKAYGGEGCGELNLVIIDGNIFSYFLEQKKYDEARTWFERSKREFAIYEQHGDSALIEEYKGHLALQQAMLLQSTGHSVEAAAIYNAIPQSRIINLFGIEEAIDYLMAAGRYSEAADCYEQVDSSYASDDNVKMNFDNISYRLASRYMANVKAGRHDKALKLGVDMCEAIDSALVWQKKNDAAELAIIYQTHENELALEKSMVETRVHRILLISALLIIALFAVLLYRAYSYNKMLTAKNRKLYEEIEQREHEKQQVIEKLEATPESVLSFNQQLYRQICDLMKNPDIFTDPEMNQDTLASLIGTNRTYIYDALRECSNLTPADFINGYRLRHAANLLATTDHSVALIAELCGLSRRTFYRLFNDTYSMSPSDYRKVACNT</sequence>
<reference evidence="7 8" key="1">
    <citation type="submission" date="2016-11" db="EMBL/GenBank/DDBJ databases">
        <authorList>
            <person name="Jaros S."/>
            <person name="Januszkiewicz K."/>
            <person name="Wedrychowicz H."/>
        </authorList>
    </citation>
    <scope>NUCLEOTIDE SEQUENCE [LARGE SCALE GENOMIC DNA]</scope>
    <source>
        <strain evidence="7 8">KHT3</strain>
    </source>
</reference>
<evidence type="ECO:0000256" key="4">
    <source>
        <dbReference type="SAM" id="Coils"/>
    </source>
</evidence>
<dbReference type="SMART" id="SM00342">
    <property type="entry name" value="HTH_ARAC"/>
    <property type="match status" value="1"/>
</dbReference>
<keyword evidence="3" id="KW-0804">Transcription</keyword>
<feature type="domain" description="HTH araC/xylS-type" evidence="6">
    <location>
        <begin position="464"/>
        <end position="568"/>
    </location>
</feature>
<feature type="transmembrane region" description="Helical" evidence="5">
    <location>
        <begin position="401"/>
        <end position="421"/>
    </location>
</feature>
<evidence type="ECO:0000256" key="3">
    <source>
        <dbReference type="ARBA" id="ARBA00023163"/>
    </source>
</evidence>
<dbReference type="EMBL" id="FRBD01000004">
    <property type="protein sequence ID" value="SHK48692.1"/>
    <property type="molecule type" value="Genomic_DNA"/>
</dbReference>
<dbReference type="PROSITE" id="PS01124">
    <property type="entry name" value="HTH_ARAC_FAMILY_2"/>
    <property type="match status" value="1"/>
</dbReference>
<organism evidence="7 8">
    <name type="scientific">Xylanibacter ruminicola</name>
    <name type="common">Prevotella ruminicola</name>
    <dbReference type="NCBI Taxonomy" id="839"/>
    <lineage>
        <taxon>Bacteria</taxon>
        <taxon>Pseudomonadati</taxon>
        <taxon>Bacteroidota</taxon>
        <taxon>Bacteroidia</taxon>
        <taxon>Bacteroidales</taxon>
        <taxon>Prevotellaceae</taxon>
        <taxon>Xylanibacter</taxon>
    </lineage>
</organism>
<evidence type="ECO:0000313" key="7">
    <source>
        <dbReference type="EMBL" id="SHK48692.1"/>
    </source>
</evidence>
<feature type="coiled-coil region" evidence="4">
    <location>
        <begin position="424"/>
        <end position="455"/>
    </location>
</feature>
<keyword evidence="1" id="KW-0805">Transcription regulation</keyword>
<dbReference type="InterPro" id="IPR009057">
    <property type="entry name" value="Homeodomain-like_sf"/>
</dbReference>
<dbReference type="InterPro" id="IPR011990">
    <property type="entry name" value="TPR-like_helical_dom_sf"/>
</dbReference>
<proteinExistence type="predicted"/>
<dbReference type="PROSITE" id="PS51257">
    <property type="entry name" value="PROKAR_LIPOPROTEIN"/>
    <property type="match status" value="1"/>
</dbReference>
<evidence type="ECO:0000256" key="5">
    <source>
        <dbReference type="SAM" id="Phobius"/>
    </source>
</evidence>
<gene>
    <name evidence="7" type="ORF">SAMN05216463_10463</name>
</gene>
<evidence type="ECO:0000256" key="2">
    <source>
        <dbReference type="ARBA" id="ARBA00023125"/>
    </source>
</evidence>
<evidence type="ECO:0000313" key="8">
    <source>
        <dbReference type="Proteomes" id="UP000184130"/>
    </source>
</evidence>
<dbReference type="OrthoDB" id="1093857at2"/>
<dbReference type="Gene3D" id="1.25.40.10">
    <property type="entry name" value="Tetratricopeptide repeat domain"/>
    <property type="match status" value="1"/>
</dbReference>
<dbReference type="Pfam" id="PF12833">
    <property type="entry name" value="HTH_18"/>
    <property type="match status" value="1"/>
</dbReference>
<keyword evidence="5" id="KW-0812">Transmembrane</keyword>
<dbReference type="SUPFAM" id="SSF48452">
    <property type="entry name" value="TPR-like"/>
    <property type="match status" value="1"/>
</dbReference>
<dbReference type="Gene3D" id="1.10.10.60">
    <property type="entry name" value="Homeodomain-like"/>
    <property type="match status" value="1"/>
</dbReference>
<dbReference type="GO" id="GO:0043565">
    <property type="term" value="F:sequence-specific DNA binding"/>
    <property type="evidence" value="ECO:0007669"/>
    <property type="project" value="InterPro"/>
</dbReference>
<name>A0A1M6SVC9_XYLRU</name>
<dbReference type="Proteomes" id="UP000184130">
    <property type="component" value="Unassembled WGS sequence"/>
</dbReference>
<dbReference type="PANTHER" id="PTHR43280">
    <property type="entry name" value="ARAC-FAMILY TRANSCRIPTIONAL REGULATOR"/>
    <property type="match status" value="1"/>
</dbReference>
<accession>A0A1M6SVC9</accession>
<dbReference type="SUPFAM" id="SSF46689">
    <property type="entry name" value="Homeodomain-like"/>
    <property type="match status" value="1"/>
</dbReference>
<keyword evidence="2" id="KW-0238">DNA-binding</keyword>
<dbReference type="GO" id="GO:0003700">
    <property type="term" value="F:DNA-binding transcription factor activity"/>
    <property type="evidence" value="ECO:0007669"/>
    <property type="project" value="InterPro"/>
</dbReference>
<protein>
    <submittedName>
        <fullName evidence="7">Helix-turn-helix domain-containing protein</fullName>
    </submittedName>
</protein>
<evidence type="ECO:0000259" key="6">
    <source>
        <dbReference type="PROSITE" id="PS01124"/>
    </source>
</evidence>
<keyword evidence="5" id="KW-1133">Transmembrane helix</keyword>